<dbReference type="InterPro" id="IPR052705">
    <property type="entry name" value="Gliding_Motility_GTPase"/>
</dbReference>
<dbReference type="RefSeq" id="WP_088417430.1">
    <property type="nucleotide sequence ID" value="NZ_NJBA01000003.1"/>
</dbReference>
<gene>
    <name evidence="1" type="ORF">CEG18_10445</name>
</gene>
<protein>
    <submittedName>
        <fullName evidence="1">GTP-binding protein</fullName>
    </submittedName>
</protein>
<dbReference type="PANTHER" id="PTHR42708">
    <property type="entry name" value="ATP/GTP-BINDING PROTEIN-RELATED"/>
    <property type="match status" value="1"/>
</dbReference>
<dbReference type="EMBL" id="NJBA01000003">
    <property type="protein sequence ID" value="OWP51270.1"/>
    <property type="molecule type" value="Genomic_DNA"/>
</dbReference>
<organism evidence="1 2">
    <name type="scientific">Pseudomonas nitroreducens</name>
    <dbReference type="NCBI Taxonomy" id="46680"/>
    <lineage>
        <taxon>Bacteria</taxon>
        <taxon>Pseudomonadati</taxon>
        <taxon>Pseudomonadota</taxon>
        <taxon>Gammaproteobacteria</taxon>
        <taxon>Pseudomonadales</taxon>
        <taxon>Pseudomonadaceae</taxon>
        <taxon>Pseudomonas</taxon>
    </lineage>
</organism>
<dbReference type="Proteomes" id="UP000198145">
    <property type="component" value="Unassembled WGS sequence"/>
</dbReference>
<dbReference type="STRING" id="46680.GCA_000807755_00090"/>
<dbReference type="SUPFAM" id="SSF52540">
    <property type="entry name" value="P-loop containing nucleoside triphosphate hydrolases"/>
    <property type="match status" value="1"/>
</dbReference>
<dbReference type="PANTHER" id="PTHR42708:SF1">
    <property type="entry name" value="GLIDING MOTILITY PROTEIN MGLA"/>
    <property type="match status" value="1"/>
</dbReference>
<dbReference type="Gene3D" id="3.40.50.300">
    <property type="entry name" value="P-loop containing nucleotide triphosphate hydrolases"/>
    <property type="match status" value="1"/>
</dbReference>
<name>A0A246FCV7_PSENT</name>
<dbReference type="AlphaFoldDB" id="A0A246FCV7"/>
<dbReference type="InterPro" id="IPR027417">
    <property type="entry name" value="P-loop_NTPase"/>
</dbReference>
<dbReference type="eggNOG" id="COG2229">
    <property type="taxonomic scope" value="Bacteria"/>
</dbReference>
<comment type="caution">
    <text evidence="1">The sequence shown here is derived from an EMBL/GenBank/DDBJ whole genome shotgun (WGS) entry which is preliminary data.</text>
</comment>
<accession>A0A246FCV7</accession>
<proteinExistence type="predicted"/>
<evidence type="ECO:0000313" key="1">
    <source>
        <dbReference type="EMBL" id="OWP51270.1"/>
    </source>
</evidence>
<sequence length="176" mass="18942">MREYKILFTGTMGAGKTTAIAAISDIEPVTTDVQNNDPSLDKARTTVGLDYGEVVLGPDERLRLYGTPGQARFAFMWGILSRGALGLVILIDNSRPDPLADLRIYLDGFADCIGRAPCVVGVGRLPGHPHPGLDDYAATLAQAGYSFPVVEVDVREAEQVRLLLDLLLLQLECTAA</sequence>
<reference evidence="1 2" key="1">
    <citation type="submission" date="2017-06" db="EMBL/GenBank/DDBJ databases">
        <title>Draft genome of Pseudomonas nitroreducens DF05.</title>
        <authorList>
            <person name="Iyer R."/>
        </authorList>
    </citation>
    <scope>NUCLEOTIDE SEQUENCE [LARGE SCALE GENOMIC DNA]</scope>
    <source>
        <strain evidence="1 2">DF05</strain>
    </source>
</reference>
<evidence type="ECO:0000313" key="2">
    <source>
        <dbReference type="Proteomes" id="UP000198145"/>
    </source>
</evidence>